<keyword evidence="6" id="KW-0378">Hydrolase</keyword>
<sequence>MTAPLPTSAAELQAQIAEVLEEPADSFGPDDDLIDVGLDSIRLMTLVERWRSGGARLDFADLAEDPTVNGWWALLTAARQEAVR</sequence>
<dbReference type="EC" id="3.3.2.1" evidence="6"/>
<dbReference type="FunFam" id="1.10.1200.10:FF:000021">
    <property type="entry name" value="Isochorismatase"/>
    <property type="match status" value="1"/>
</dbReference>
<comment type="pathway">
    <text evidence="1">Siderophore biosynthesis.</text>
</comment>
<dbReference type="Proteomes" id="UP000590749">
    <property type="component" value="Unassembled WGS sequence"/>
</dbReference>
<keyword evidence="3" id="KW-0597">Phosphoprotein</keyword>
<dbReference type="PROSITE" id="PS50075">
    <property type="entry name" value="CARRIER"/>
    <property type="match status" value="1"/>
</dbReference>
<dbReference type="SUPFAM" id="SSF47336">
    <property type="entry name" value="ACP-like"/>
    <property type="match status" value="1"/>
</dbReference>
<evidence type="ECO:0000256" key="1">
    <source>
        <dbReference type="ARBA" id="ARBA00004924"/>
    </source>
</evidence>
<dbReference type="EMBL" id="BOMF01000076">
    <property type="protein sequence ID" value="GID46702.1"/>
    <property type="molecule type" value="Genomic_DNA"/>
</dbReference>
<keyword evidence="7" id="KW-1185">Reference proteome</keyword>
<dbReference type="AlphaFoldDB" id="A0A7W5AFV3"/>
<gene>
    <name evidence="5" type="ORF">Aca07nite_39770</name>
    <name evidence="6" type="ORF">FHR83_003133</name>
</gene>
<organism evidence="6 7">
    <name type="scientific">Actinoplanes campanulatus</name>
    <dbReference type="NCBI Taxonomy" id="113559"/>
    <lineage>
        <taxon>Bacteria</taxon>
        <taxon>Bacillati</taxon>
        <taxon>Actinomycetota</taxon>
        <taxon>Actinomycetes</taxon>
        <taxon>Micromonosporales</taxon>
        <taxon>Micromonosporaceae</taxon>
        <taxon>Actinoplanes</taxon>
    </lineage>
</organism>
<reference evidence="5 8" key="2">
    <citation type="submission" date="2021-01" db="EMBL/GenBank/DDBJ databases">
        <title>Whole genome shotgun sequence of Actinoplanes capillaceus NBRC 16408.</title>
        <authorList>
            <person name="Komaki H."/>
            <person name="Tamura T."/>
        </authorList>
    </citation>
    <scope>NUCLEOTIDE SEQUENCE [LARGE SCALE GENOMIC DNA]</scope>
    <source>
        <strain evidence="5 8">NBRC 16408</strain>
    </source>
</reference>
<dbReference type="EMBL" id="JACHXF010000006">
    <property type="protein sequence ID" value="MBB3095463.1"/>
    <property type="molecule type" value="Genomic_DNA"/>
</dbReference>
<proteinExistence type="predicted"/>
<protein>
    <submittedName>
        <fullName evidence="6">Bifunctional isochorismate lyase/aryl carrier protein</fullName>
        <ecNumber evidence="6">3.3.2.1</ecNumber>
    </submittedName>
</protein>
<reference evidence="6 7" key="1">
    <citation type="submission" date="2020-08" db="EMBL/GenBank/DDBJ databases">
        <title>Genomic Encyclopedia of Type Strains, Phase III (KMG-III): the genomes of soil and plant-associated and newly described type strains.</title>
        <authorList>
            <person name="Whitman W."/>
        </authorList>
    </citation>
    <scope>NUCLEOTIDE SEQUENCE [LARGE SCALE GENOMIC DNA]</scope>
    <source>
        <strain evidence="6 7">CECT 3287</strain>
    </source>
</reference>
<feature type="domain" description="Carrier" evidence="4">
    <location>
        <begin position="3"/>
        <end position="79"/>
    </location>
</feature>
<dbReference type="Gene3D" id="1.10.1200.10">
    <property type="entry name" value="ACP-like"/>
    <property type="match status" value="1"/>
</dbReference>
<evidence type="ECO:0000313" key="5">
    <source>
        <dbReference type="EMBL" id="GID46702.1"/>
    </source>
</evidence>
<evidence type="ECO:0000313" key="7">
    <source>
        <dbReference type="Proteomes" id="UP000590749"/>
    </source>
</evidence>
<name>A0A7W5AFV3_9ACTN</name>
<dbReference type="Pfam" id="PF00550">
    <property type="entry name" value="PP-binding"/>
    <property type="match status" value="1"/>
</dbReference>
<evidence type="ECO:0000313" key="8">
    <source>
        <dbReference type="Proteomes" id="UP000645640"/>
    </source>
</evidence>
<evidence type="ECO:0000256" key="3">
    <source>
        <dbReference type="ARBA" id="ARBA00022553"/>
    </source>
</evidence>
<keyword evidence="6" id="KW-0456">Lyase</keyword>
<evidence type="ECO:0000256" key="2">
    <source>
        <dbReference type="ARBA" id="ARBA00022450"/>
    </source>
</evidence>
<dbReference type="InterPro" id="IPR036736">
    <property type="entry name" value="ACP-like_sf"/>
</dbReference>
<evidence type="ECO:0000313" key="6">
    <source>
        <dbReference type="EMBL" id="MBB3095463.1"/>
    </source>
</evidence>
<dbReference type="RefSeq" id="WP_183220239.1">
    <property type="nucleotide sequence ID" value="NZ_BAAAGQ010000006.1"/>
</dbReference>
<dbReference type="GO" id="GO:0008908">
    <property type="term" value="F:isochorismatase activity"/>
    <property type="evidence" value="ECO:0007669"/>
    <property type="project" value="UniProtKB-EC"/>
</dbReference>
<comment type="caution">
    <text evidence="6">The sequence shown here is derived from an EMBL/GenBank/DDBJ whole genome shotgun (WGS) entry which is preliminary data.</text>
</comment>
<dbReference type="InterPro" id="IPR009081">
    <property type="entry name" value="PP-bd_ACP"/>
</dbReference>
<accession>A0A7W5AFV3</accession>
<keyword evidence="2" id="KW-0596">Phosphopantetheine</keyword>
<evidence type="ECO:0000259" key="4">
    <source>
        <dbReference type="PROSITE" id="PS50075"/>
    </source>
</evidence>
<dbReference type="GO" id="GO:0016829">
    <property type="term" value="F:lyase activity"/>
    <property type="evidence" value="ECO:0007669"/>
    <property type="project" value="UniProtKB-KW"/>
</dbReference>